<protein>
    <submittedName>
        <fullName evidence="2">Uncharacterized protein</fullName>
    </submittedName>
</protein>
<dbReference type="AlphaFoldDB" id="A0A1C7LYI1"/>
<accession>A0A1C7LYI1</accession>
<keyword evidence="3" id="KW-1185">Reference proteome</keyword>
<dbReference type="STRING" id="5627.A0A1C7LYI1"/>
<dbReference type="PANTHER" id="PTHR33266:SF1">
    <property type="entry name" value="F-BOX DOMAIN-CONTAINING PROTEIN"/>
    <property type="match status" value="1"/>
</dbReference>
<dbReference type="PANTHER" id="PTHR33266">
    <property type="entry name" value="CHROMOSOME 15, WHOLE GENOME SHOTGUN SEQUENCE"/>
    <property type="match status" value="1"/>
</dbReference>
<evidence type="ECO:0000313" key="2">
    <source>
        <dbReference type="EMBL" id="OBZ69296.1"/>
    </source>
</evidence>
<dbReference type="EMBL" id="LUGG01000018">
    <property type="protein sequence ID" value="OBZ69296.1"/>
    <property type="molecule type" value="Genomic_DNA"/>
</dbReference>
<evidence type="ECO:0000313" key="3">
    <source>
        <dbReference type="Proteomes" id="UP000092993"/>
    </source>
</evidence>
<comment type="caution">
    <text evidence="2">The sequence shown here is derived from an EMBL/GenBank/DDBJ whole genome shotgun (WGS) entry which is preliminary data.</text>
</comment>
<feature type="region of interest" description="Disordered" evidence="1">
    <location>
        <begin position="546"/>
        <end position="595"/>
    </location>
</feature>
<organism evidence="2 3">
    <name type="scientific">Grifola frondosa</name>
    <name type="common">Maitake</name>
    <name type="synonym">Polyporus frondosus</name>
    <dbReference type="NCBI Taxonomy" id="5627"/>
    <lineage>
        <taxon>Eukaryota</taxon>
        <taxon>Fungi</taxon>
        <taxon>Dikarya</taxon>
        <taxon>Basidiomycota</taxon>
        <taxon>Agaricomycotina</taxon>
        <taxon>Agaricomycetes</taxon>
        <taxon>Polyporales</taxon>
        <taxon>Grifolaceae</taxon>
        <taxon>Grifola</taxon>
    </lineage>
</organism>
<reference evidence="2 3" key="1">
    <citation type="submission" date="2016-03" db="EMBL/GenBank/DDBJ databases">
        <title>Whole genome sequencing of Grifola frondosa 9006-11.</title>
        <authorList>
            <person name="Min B."/>
            <person name="Park H."/>
            <person name="Kim J.-G."/>
            <person name="Cho H."/>
            <person name="Oh Y.-L."/>
            <person name="Kong W.-S."/>
            <person name="Choi I.-G."/>
        </authorList>
    </citation>
    <scope>NUCLEOTIDE SEQUENCE [LARGE SCALE GENOMIC DNA]</scope>
    <source>
        <strain evidence="2 3">9006-11</strain>
    </source>
</reference>
<dbReference type="Proteomes" id="UP000092993">
    <property type="component" value="Unassembled WGS sequence"/>
</dbReference>
<proteinExistence type="predicted"/>
<name>A0A1C7LYI1_GRIFR</name>
<dbReference type="OMA" id="NERHMAC"/>
<gene>
    <name evidence="2" type="ORF">A0H81_10923</name>
</gene>
<dbReference type="OrthoDB" id="107110at2759"/>
<evidence type="ECO:0000256" key="1">
    <source>
        <dbReference type="SAM" id="MobiDB-lite"/>
    </source>
</evidence>
<feature type="region of interest" description="Disordered" evidence="1">
    <location>
        <begin position="360"/>
        <end position="396"/>
    </location>
</feature>
<feature type="compositionally biased region" description="Basic residues" evidence="1">
    <location>
        <begin position="582"/>
        <end position="592"/>
    </location>
</feature>
<sequence>MPLESSISDFFSPVGPLTTQNTGDTSSNIIMYDMDALGPVDRHILTLDASQSVDLSGPSNAQEMEAAEIPASTMFSPVTGLKFSTSHEKMDEEVMEELRQIPIRPSRSLILKLVVLGCKEIHSKFGGNFVIGWLDKYPDLFPIIDNCFDSGSFKELRELSLFWPPPPQEEEVSHVPDDPGDASAAKVTELAWEREYRGSAVDALWSHMNHVYERSHDKSSRSGVILYANYSAIVQSSGTGKSRMVDELAKRELVIPMNLRSYTSKKAFPPSDTVIYDYFRPTEDVTQLTALSRSYAFVTAVLNQTTEVIQGFEREGLEREDYVAAFRTYMTEGQTMEKQADKRVKFYEDAIEQAEKMHKEWSAAAGGRPIHTTPKKSAPGKANDASNVAAPTPDGLGTEAVNVAARELVKALRGDDKSRKLALVITFDEAHTLSETKHSNSRGRWSYFSEVRRVLRSLKGERLFALFLSTTGKLAQFVPAREYDSSARVVNGVFTIPVPFTDTGFDQFVVEIEVDGSFTLEQATQVAHMVTYGRPLFATRYFPQDDQVNASPQDNTSTQENESSQETPSSQSSNPSSQSSQRKGKSSSRRKPAVKDLNRVRDDIVRFAMDKLLCRFPGHALEGGANPLGPSETLACLSQRLPIEFMSTTFLQDGEEMKQVESHMRVALKVGEGFRTLSTVTASEPILVEAAIKAMESFSPIKALNFVADGFAVHKGNIGELVGILSSSLLARPGLSP</sequence>
<feature type="compositionally biased region" description="Low complexity" evidence="1">
    <location>
        <begin position="555"/>
        <end position="581"/>
    </location>
</feature>
<feature type="region of interest" description="Disordered" evidence="1">
    <location>
        <begin position="1"/>
        <end position="24"/>
    </location>
</feature>